<gene>
    <name evidence="2" type="ORF">TEA_017856</name>
</gene>
<name>A0A4S4DZD3_CAMSN</name>
<comment type="caution">
    <text evidence="2">The sequence shown here is derived from an EMBL/GenBank/DDBJ whole genome shotgun (WGS) entry which is preliminary data.</text>
</comment>
<dbReference type="Proteomes" id="UP000306102">
    <property type="component" value="Unassembled WGS sequence"/>
</dbReference>
<organism evidence="2 3">
    <name type="scientific">Camellia sinensis var. sinensis</name>
    <name type="common">China tea</name>
    <dbReference type="NCBI Taxonomy" id="542762"/>
    <lineage>
        <taxon>Eukaryota</taxon>
        <taxon>Viridiplantae</taxon>
        <taxon>Streptophyta</taxon>
        <taxon>Embryophyta</taxon>
        <taxon>Tracheophyta</taxon>
        <taxon>Spermatophyta</taxon>
        <taxon>Magnoliopsida</taxon>
        <taxon>eudicotyledons</taxon>
        <taxon>Gunneridae</taxon>
        <taxon>Pentapetalae</taxon>
        <taxon>asterids</taxon>
        <taxon>Ericales</taxon>
        <taxon>Theaceae</taxon>
        <taxon>Camellia</taxon>
    </lineage>
</organism>
<proteinExistence type="predicted"/>
<accession>A0A4S4DZD3</accession>
<reference evidence="2 3" key="1">
    <citation type="journal article" date="2018" name="Proc. Natl. Acad. Sci. U.S.A.">
        <title>Draft genome sequence of Camellia sinensis var. sinensis provides insights into the evolution of the tea genome and tea quality.</title>
        <authorList>
            <person name="Wei C."/>
            <person name="Yang H."/>
            <person name="Wang S."/>
            <person name="Zhao J."/>
            <person name="Liu C."/>
            <person name="Gao L."/>
            <person name="Xia E."/>
            <person name="Lu Y."/>
            <person name="Tai Y."/>
            <person name="She G."/>
            <person name="Sun J."/>
            <person name="Cao H."/>
            <person name="Tong W."/>
            <person name="Gao Q."/>
            <person name="Li Y."/>
            <person name="Deng W."/>
            <person name="Jiang X."/>
            <person name="Wang W."/>
            <person name="Chen Q."/>
            <person name="Zhang S."/>
            <person name="Li H."/>
            <person name="Wu J."/>
            <person name="Wang P."/>
            <person name="Li P."/>
            <person name="Shi C."/>
            <person name="Zheng F."/>
            <person name="Jian J."/>
            <person name="Huang B."/>
            <person name="Shan D."/>
            <person name="Shi M."/>
            <person name="Fang C."/>
            <person name="Yue Y."/>
            <person name="Li F."/>
            <person name="Li D."/>
            <person name="Wei S."/>
            <person name="Han B."/>
            <person name="Jiang C."/>
            <person name="Yin Y."/>
            <person name="Xia T."/>
            <person name="Zhang Z."/>
            <person name="Bennetzen J.L."/>
            <person name="Zhao S."/>
            <person name="Wan X."/>
        </authorList>
    </citation>
    <scope>NUCLEOTIDE SEQUENCE [LARGE SCALE GENOMIC DNA]</scope>
    <source>
        <strain evidence="3">cv. Shuchazao</strain>
        <tissue evidence="2">Leaf</tissue>
    </source>
</reference>
<evidence type="ECO:0000313" key="3">
    <source>
        <dbReference type="Proteomes" id="UP000306102"/>
    </source>
</evidence>
<feature type="region of interest" description="Disordered" evidence="1">
    <location>
        <begin position="49"/>
        <end position="69"/>
    </location>
</feature>
<dbReference type="EMBL" id="SDRB02008998">
    <property type="protein sequence ID" value="THG08830.1"/>
    <property type="molecule type" value="Genomic_DNA"/>
</dbReference>
<protein>
    <submittedName>
        <fullName evidence="2">Uncharacterized protein</fullName>
    </submittedName>
</protein>
<sequence>MMEMQMARNASNGGSIEVERLVETEINSSNDDFDDVLDGTLSDVEIEHVDNNERGHNTSDLNYEEDDEDSVHDEFSEFEYTLSDDDVLFDLNVDKDEEWSRLNNVTKQDKEFMGFCPFFMSVILNGEFVMGFGVGQTALSDVEIEHVDNNERGHNTSDLNYEEDDEDSVYDEFSEFEYTLSDDDVLFDLNVDKDEEWSRLNSVTKQDKVIVPKNVPDLVVGFSYDDYNSADGFESLDESFDEAGKTQQCEQQTNNSQQNSISSNINLALLGFMQASSPEVRRNAIVRGSALVRGFVTVRGPTPLRGLALIRGSVSTSVRNLAPTLFRGPSPTQFIAPAAWLPMRTTQPMPSLRPPIVKRMYIVNGLCQWGPKSNQP</sequence>
<dbReference type="AlphaFoldDB" id="A0A4S4DZD3"/>
<evidence type="ECO:0000313" key="2">
    <source>
        <dbReference type="EMBL" id="THG08830.1"/>
    </source>
</evidence>
<keyword evidence="3" id="KW-1185">Reference proteome</keyword>
<evidence type="ECO:0000256" key="1">
    <source>
        <dbReference type="SAM" id="MobiDB-lite"/>
    </source>
</evidence>